<reference evidence="1" key="1">
    <citation type="submission" date="2023-10" db="EMBL/GenBank/DDBJ databases">
        <title>Genome assembly of Pristionchus species.</title>
        <authorList>
            <person name="Yoshida K."/>
            <person name="Sommer R.J."/>
        </authorList>
    </citation>
    <scope>NUCLEOTIDE SEQUENCE</scope>
    <source>
        <strain evidence="1">RS0144</strain>
    </source>
</reference>
<dbReference type="AlphaFoldDB" id="A0AAV5SAH3"/>
<feature type="non-terminal residue" evidence="1">
    <location>
        <position position="1"/>
    </location>
</feature>
<dbReference type="Proteomes" id="UP001432027">
    <property type="component" value="Unassembled WGS sequence"/>
</dbReference>
<gene>
    <name evidence="1" type="ORF">PENTCL1PPCAC_324</name>
</gene>
<comment type="caution">
    <text evidence="1">The sequence shown here is derived from an EMBL/GenBank/DDBJ whole genome shotgun (WGS) entry which is preliminary data.</text>
</comment>
<name>A0AAV5SAH3_9BILA</name>
<protein>
    <submittedName>
        <fullName evidence="1">Uncharacterized protein</fullName>
    </submittedName>
</protein>
<sequence length="109" mass="12612">VTIDDSSTFTNFILDSRITSLRIPRADARIQAVFDEEFVRKFSLIEGRSYHLSARHPNIHGPQWTPSRDVLPVICRYSDLVLPTLTLSVEMLKELITVRIIRQMESRLT</sequence>
<evidence type="ECO:0000313" key="2">
    <source>
        <dbReference type="Proteomes" id="UP001432027"/>
    </source>
</evidence>
<accession>A0AAV5SAH3</accession>
<organism evidence="1 2">
    <name type="scientific">Pristionchus entomophagus</name>
    <dbReference type="NCBI Taxonomy" id="358040"/>
    <lineage>
        <taxon>Eukaryota</taxon>
        <taxon>Metazoa</taxon>
        <taxon>Ecdysozoa</taxon>
        <taxon>Nematoda</taxon>
        <taxon>Chromadorea</taxon>
        <taxon>Rhabditida</taxon>
        <taxon>Rhabditina</taxon>
        <taxon>Diplogasteromorpha</taxon>
        <taxon>Diplogasteroidea</taxon>
        <taxon>Neodiplogasteridae</taxon>
        <taxon>Pristionchus</taxon>
    </lineage>
</organism>
<dbReference type="EMBL" id="BTSX01000001">
    <property type="protein sequence ID" value="GMS78149.1"/>
    <property type="molecule type" value="Genomic_DNA"/>
</dbReference>
<proteinExistence type="predicted"/>
<keyword evidence="2" id="KW-1185">Reference proteome</keyword>
<evidence type="ECO:0000313" key="1">
    <source>
        <dbReference type="EMBL" id="GMS78149.1"/>
    </source>
</evidence>